<dbReference type="InterPro" id="IPR014162">
    <property type="entry name" value="CpoB_C"/>
</dbReference>
<gene>
    <name evidence="6" type="primary">ybgF</name>
    <name evidence="6" type="ORF">ENU91_01405</name>
</gene>
<organism evidence="6">
    <name type="scientific">Thermodesulfobacterium geofontis</name>
    <dbReference type="NCBI Taxonomy" id="1295609"/>
    <lineage>
        <taxon>Bacteria</taxon>
        <taxon>Pseudomonadati</taxon>
        <taxon>Thermodesulfobacteriota</taxon>
        <taxon>Thermodesulfobacteria</taxon>
        <taxon>Thermodesulfobacteriales</taxon>
        <taxon>Thermodesulfobacteriaceae</taxon>
        <taxon>Thermodesulfobacterium</taxon>
    </lineage>
</organism>
<feature type="domain" description="Outer membrane lipoprotein BamD-like" evidence="5">
    <location>
        <begin position="179"/>
        <end position="295"/>
    </location>
</feature>
<evidence type="ECO:0000313" key="6">
    <source>
        <dbReference type="EMBL" id="HGU15310.1"/>
    </source>
</evidence>
<evidence type="ECO:0000256" key="2">
    <source>
        <dbReference type="PROSITE-ProRule" id="PRU00339"/>
    </source>
</evidence>
<dbReference type="InterPro" id="IPR039565">
    <property type="entry name" value="BamD-like"/>
</dbReference>
<protein>
    <submittedName>
        <fullName evidence="6">Tol-pal system protein YbgF</fullName>
    </submittedName>
</protein>
<dbReference type="Gene3D" id="1.25.40.10">
    <property type="entry name" value="Tetratricopeptide repeat domain"/>
    <property type="match status" value="1"/>
</dbReference>
<keyword evidence="1 4" id="KW-0732">Signal</keyword>
<feature type="region of interest" description="Disordered" evidence="3">
    <location>
        <begin position="138"/>
        <end position="161"/>
    </location>
</feature>
<proteinExistence type="inferred from homology"/>
<dbReference type="InterPro" id="IPR034706">
    <property type="entry name" value="CpoB"/>
</dbReference>
<evidence type="ECO:0000259" key="5">
    <source>
        <dbReference type="Pfam" id="PF13525"/>
    </source>
</evidence>
<evidence type="ECO:0000256" key="4">
    <source>
        <dbReference type="SAM" id="SignalP"/>
    </source>
</evidence>
<sequence length="298" mass="34560">MNKNFFLLFLLPLILVGCIASQDEIQTLKIKVINLETTLNKQNQKSEELEKKLDELNKMLISLENKLSKDMIVEIKTQVLSELDEMKKEQTQLSSQVEEIKFSQEESEKNLKTQLENLVTQTQALELKIKELEKKLETISKEPPKETSSPSNATVTSPDNATKIAAIKPEEKSEEKPLSEAQFYDRAYSYYQKGDFKNAKKFFEEYIEKFPKGSWIGQAYFWIGEIYFKEQKYEEAILNYQKLIELPGWHPLKPSAMLKQAQAFKALGDTEAYKILLKKLINQYPQSKEAEVAKKLLK</sequence>
<evidence type="ECO:0000256" key="3">
    <source>
        <dbReference type="SAM" id="MobiDB-lite"/>
    </source>
</evidence>
<dbReference type="HAMAP" id="MF_02066">
    <property type="entry name" value="CpoB"/>
    <property type="match status" value="1"/>
</dbReference>
<evidence type="ECO:0000256" key="1">
    <source>
        <dbReference type="ARBA" id="ARBA00022729"/>
    </source>
</evidence>
<comment type="caution">
    <text evidence="6">The sequence shown here is derived from an EMBL/GenBank/DDBJ whole genome shotgun (WGS) entry which is preliminary data.</text>
</comment>
<accession>A0A7V4N3D3</accession>
<feature type="repeat" description="TPR" evidence="2">
    <location>
        <begin position="180"/>
        <end position="213"/>
    </location>
</feature>
<keyword evidence="2" id="KW-0802">TPR repeat</keyword>
<dbReference type="SMART" id="SM00028">
    <property type="entry name" value="TPR"/>
    <property type="match status" value="2"/>
</dbReference>
<dbReference type="Pfam" id="PF13525">
    <property type="entry name" value="YfiO"/>
    <property type="match status" value="1"/>
</dbReference>
<reference evidence="6" key="1">
    <citation type="journal article" date="2020" name="mSystems">
        <title>Genome- and Community-Level Interaction Insights into Carbon Utilization and Element Cycling Functions of Hydrothermarchaeota in Hydrothermal Sediment.</title>
        <authorList>
            <person name="Zhou Z."/>
            <person name="Liu Y."/>
            <person name="Xu W."/>
            <person name="Pan J."/>
            <person name="Luo Z.H."/>
            <person name="Li M."/>
        </authorList>
    </citation>
    <scope>NUCLEOTIDE SEQUENCE [LARGE SCALE GENOMIC DNA]</scope>
    <source>
        <strain evidence="6">SpSt-711</strain>
    </source>
</reference>
<name>A0A7V4N3D3_9BACT</name>
<dbReference type="PROSITE" id="PS51257">
    <property type="entry name" value="PROKAR_LIPOPROTEIN"/>
    <property type="match status" value="1"/>
</dbReference>
<feature type="signal peptide" evidence="4">
    <location>
        <begin position="1"/>
        <end position="22"/>
    </location>
</feature>
<feature type="chain" id="PRO_5030785415" evidence="4">
    <location>
        <begin position="23"/>
        <end position="298"/>
    </location>
</feature>
<dbReference type="InterPro" id="IPR019734">
    <property type="entry name" value="TPR_rpt"/>
</dbReference>
<dbReference type="SUPFAM" id="SSF48452">
    <property type="entry name" value="TPR-like"/>
    <property type="match status" value="1"/>
</dbReference>
<feature type="repeat" description="TPR" evidence="2">
    <location>
        <begin position="217"/>
        <end position="250"/>
    </location>
</feature>
<dbReference type="AlphaFoldDB" id="A0A7V4N3D3"/>
<dbReference type="GO" id="GO:0051301">
    <property type="term" value="P:cell division"/>
    <property type="evidence" value="ECO:0007669"/>
    <property type="project" value="InterPro"/>
</dbReference>
<dbReference type="EMBL" id="DTEI01000029">
    <property type="protein sequence ID" value="HGU15310.1"/>
    <property type="molecule type" value="Genomic_DNA"/>
</dbReference>
<dbReference type="InterPro" id="IPR011990">
    <property type="entry name" value="TPR-like_helical_dom_sf"/>
</dbReference>
<dbReference type="NCBIfam" id="TIGR02795">
    <property type="entry name" value="tol_pal_ybgF"/>
    <property type="match status" value="1"/>
</dbReference>
<dbReference type="PROSITE" id="PS50005">
    <property type="entry name" value="TPR"/>
    <property type="match status" value="2"/>
</dbReference>